<dbReference type="Proteomes" id="UP001519924">
    <property type="component" value="Unassembled WGS sequence"/>
</dbReference>
<dbReference type="Pfam" id="PF04214">
    <property type="entry name" value="DUF411"/>
    <property type="match status" value="1"/>
</dbReference>
<feature type="chain" id="PRO_5045364882" evidence="1">
    <location>
        <begin position="22"/>
        <end position="147"/>
    </location>
</feature>
<organism evidence="2 3">
    <name type="scientific">Caldovatus aquaticus</name>
    <dbReference type="NCBI Taxonomy" id="2865671"/>
    <lineage>
        <taxon>Bacteria</taxon>
        <taxon>Pseudomonadati</taxon>
        <taxon>Pseudomonadota</taxon>
        <taxon>Alphaproteobacteria</taxon>
        <taxon>Acetobacterales</taxon>
        <taxon>Roseomonadaceae</taxon>
        <taxon>Caldovatus</taxon>
    </lineage>
</organism>
<protein>
    <submittedName>
        <fullName evidence="2">DUF411 domain-containing protein</fullName>
    </submittedName>
</protein>
<dbReference type="EMBL" id="JAHZUY010000054">
    <property type="protein sequence ID" value="MBW8270809.1"/>
    <property type="molecule type" value="Genomic_DNA"/>
</dbReference>
<keyword evidence="3" id="KW-1185">Reference proteome</keyword>
<evidence type="ECO:0000256" key="1">
    <source>
        <dbReference type="SAM" id="SignalP"/>
    </source>
</evidence>
<feature type="signal peptide" evidence="1">
    <location>
        <begin position="1"/>
        <end position="21"/>
    </location>
</feature>
<sequence>MTRRGALLLAVAVATGTAAQAAPGIRVEVWQDPNCGCCGGWVRHMRGAGFEVVAHDTAELDAVKRANGVPEALWSCHTALVEGYVVEGHVPVGALARLLAERPDIRGISLPGMPLGSPGMNGPKTEPFIIYTLPRDPAAEPAVYAVE</sequence>
<evidence type="ECO:0000313" key="3">
    <source>
        <dbReference type="Proteomes" id="UP001519924"/>
    </source>
</evidence>
<reference evidence="2 3" key="1">
    <citation type="submission" date="2021-08" db="EMBL/GenBank/DDBJ databases">
        <title>Caldovatus sediminis gen. nov., sp. nov., a moderately thermophilic bacterium isolated from a hot spring.</title>
        <authorList>
            <person name="Hu C.-J."/>
            <person name="Li W.-J."/>
            <person name="Xian W.-D."/>
        </authorList>
    </citation>
    <scope>NUCLEOTIDE SEQUENCE [LARGE SCALE GENOMIC DNA]</scope>
    <source>
        <strain evidence="2 3">SYSU G05006</strain>
    </source>
</reference>
<dbReference type="RefSeq" id="WP_204623652.1">
    <property type="nucleotide sequence ID" value="NZ_JAHZUY010000054.1"/>
</dbReference>
<comment type="caution">
    <text evidence="2">The sequence shown here is derived from an EMBL/GenBank/DDBJ whole genome shotgun (WGS) entry which is preliminary data.</text>
</comment>
<gene>
    <name evidence="2" type="ORF">K1J50_15100</name>
</gene>
<accession>A0ABS7F5H1</accession>
<keyword evidence="1" id="KW-0732">Signal</keyword>
<name>A0ABS7F5H1_9PROT</name>
<evidence type="ECO:0000313" key="2">
    <source>
        <dbReference type="EMBL" id="MBW8270809.1"/>
    </source>
</evidence>
<proteinExistence type="predicted"/>
<dbReference type="InterPro" id="IPR007332">
    <property type="entry name" value="DUF411"/>
</dbReference>